<dbReference type="SUPFAM" id="SSF53067">
    <property type="entry name" value="Actin-like ATPase domain"/>
    <property type="match status" value="1"/>
</dbReference>
<evidence type="ECO:0000313" key="8">
    <source>
        <dbReference type="Proteomes" id="UP000023152"/>
    </source>
</evidence>
<dbReference type="PROSITE" id="PS00432">
    <property type="entry name" value="ACTINS_2"/>
    <property type="match status" value="1"/>
</dbReference>
<dbReference type="InterPro" id="IPR043129">
    <property type="entry name" value="ATPase_NBD"/>
</dbReference>
<dbReference type="Pfam" id="PF00022">
    <property type="entry name" value="Actin"/>
    <property type="match status" value="1"/>
</dbReference>
<organism evidence="7 8">
    <name type="scientific">Reticulomyxa filosa</name>
    <dbReference type="NCBI Taxonomy" id="46433"/>
    <lineage>
        <taxon>Eukaryota</taxon>
        <taxon>Sar</taxon>
        <taxon>Rhizaria</taxon>
        <taxon>Retaria</taxon>
        <taxon>Foraminifera</taxon>
        <taxon>Monothalamids</taxon>
        <taxon>Reticulomyxidae</taxon>
        <taxon>Reticulomyxa</taxon>
    </lineage>
</organism>
<dbReference type="GO" id="GO:0005524">
    <property type="term" value="F:ATP binding"/>
    <property type="evidence" value="ECO:0007669"/>
    <property type="project" value="UniProtKB-KW"/>
</dbReference>
<comment type="catalytic activity">
    <reaction evidence="5">
        <text>ATP + H2O = ADP + phosphate + H(+)</text>
        <dbReference type="Rhea" id="RHEA:13065"/>
        <dbReference type="ChEBI" id="CHEBI:15377"/>
        <dbReference type="ChEBI" id="CHEBI:15378"/>
        <dbReference type="ChEBI" id="CHEBI:30616"/>
        <dbReference type="ChEBI" id="CHEBI:43474"/>
        <dbReference type="ChEBI" id="CHEBI:456216"/>
    </reaction>
</comment>
<evidence type="ECO:0000256" key="2">
    <source>
        <dbReference type="ARBA" id="ARBA00022741"/>
    </source>
</evidence>
<evidence type="ECO:0000256" key="5">
    <source>
        <dbReference type="ARBA" id="ARBA00049360"/>
    </source>
</evidence>
<reference evidence="7 8" key="1">
    <citation type="journal article" date="2013" name="Curr. Biol.">
        <title>The Genome of the Foraminiferan Reticulomyxa filosa.</title>
        <authorList>
            <person name="Glockner G."/>
            <person name="Hulsmann N."/>
            <person name="Schleicher M."/>
            <person name="Noegel A.A."/>
            <person name="Eichinger L."/>
            <person name="Gallinger C."/>
            <person name="Pawlowski J."/>
            <person name="Sierra R."/>
            <person name="Euteneuer U."/>
            <person name="Pillet L."/>
            <person name="Moustafa A."/>
            <person name="Platzer M."/>
            <person name="Groth M."/>
            <person name="Szafranski K."/>
            <person name="Schliwa M."/>
        </authorList>
    </citation>
    <scope>NUCLEOTIDE SEQUENCE [LARGE SCALE GENOMIC DNA]</scope>
</reference>
<sequence length="240" mass="26965">MYMAFQSQLSLFASGRINGLVMDLGEGVSQAVPIYEGYAVHEAVSRSSVGGSELTTFLKQYLRDRGYEDFPRGIVKKIKESLAHVIDDFEMEYRKSICGDLEKCYELPDGCVITVAFERFICAEALFHPKLLNIEDEGIQTLAYQSIIKCDLDIRKELFHNIVLSGGTSLIANLDDRLLKDVVALVPLHTKVKVIAPSERKYSAWTGGSILANLNSFQDMWITKHEYDEHGSGIINKKCF</sequence>
<keyword evidence="8" id="KW-1185">Reference proteome</keyword>
<evidence type="ECO:0000256" key="6">
    <source>
        <dbReference type="RuleBase" id="RU000487"/>
    </source>
</evidence>
<protein>
    <recommendedName>
        <fullName evidence="9">Actin</fullName>
    </recommendedName>
</protein>
<dbReference type="SMART" id="SM00268">
    <property type="entry name" value="ACTIN"/>
    <property type="match status" value="1"/>
</dbReference>
<evidence type="ECO:0000256" key="1">
    <source>
        <dbReference type="ARBA" id="ARBA00006752"/>
    </source>
</evidence>
<keyword evidence="2" id="KW-0547">Nucleotide-binding</keyword>
<comment type="similarity">
    <text evidence="1 6">Belongs to the actin family.</text>
</comment>
<evidence type="ECO:0000256" key="4">
    <source>
        <dbReference type="ARBA" id="ARBA00022840"/>
    </source>
</evidence>
<keyword evidence="4" id="KW-0067">ATP-binding</keyword>
<keyword evidence="3" id="KW-0378">Hydrolase</keyword>
<dbReference type="EMBL" id="ASPP01020658">
    <property type="protein sequence ID" value="ETO13361.1"/>
    <property type="molecule type" value="Genomic_DNA"/>
</dbReference>
<dbReference type="PANTHER" id="PTHR11937">
    <property type="entry name" value="ACTIN"/>
    <property type="match status" value="1"/>
</dbReference>
<name>X6MIA9_RETFI</name>
<dbReference type="FunFam" id="3.30.420.40:FF:000058">
    <property type="entry name" value="Putative actin-related protein 5"/>
    <property type="match status" value="1"/>
</dbReference>
<accession>X6MIA9</accession>
<evidence type="ECO:0008006" key="9">
    <source>
        <dbReference type="Google" id="ProtNLM"/>
    </source>
</evidence>
<dbReference type="Gene3D" id="3.30.420.40">
    <property type="match status" value="2"/>
</dbReference>
<evidence type="ECO:0000313" key="7">
    <source>
        <dbReference type="EMBL" id="ETO13361.1"/>
    </source>
</evidence>
<dbReference type="InterPro" id="IPR004000">
    <property type="entry name" value="Actin"/>
</dbReference>
<dbReference type="PRINTS" id="PR00190">
    <property type="entry name" value="ACTIN"/>
</dbReference>
<evidence type="ECO:0000256" key="3">
    <source>
        <dbReference type="ARBA" id="ARBA00022801"/>
    </source>
</evidence>
<dbReference type="Gene3D" id="3.90.640.10">
    <property type="entry name" value="Actin, Chain A, domain 4"/>
    <property type="match status" value="1"/>
</dbReference>
<gene>
    <name evidence="7" type="ORF">RFI_24017</name>
</gene>
<dbReference type="AlphaFoldDB" id="X6MIA9"/>
<dbReference type="GO" id="GO:0016787">
    <property type="term" value="F:hydrolase activity"/>
    <property type="evidence" value="ECO:0007669"/>
    <property type="project" value="UniProtKB-KW"/>
</dbReference>
<dbReference type="Proteomes" id="UP000023152">
    <property type="component" value="Unassembled WGS sequence"/>
</dbReference>
<dbReference type="InterPro" id="IPR004001">
    <property type="entry name" value="Actin_CS"/>
</dbReference>
<proteinExistence type="inferred from homology"/>
<comment type="caution">
    <text evidence="7">The sequence shown here is derived from an EMBL/GenBank/DDBJ whole genome shotgun (WGS) entry which is preliminary data.</text>
</comment>